<reference evidence="1 2" key="1">
    <citation type="journal article" date="2012" name="Genome Biol.">
        <title>Sequencing three crocodilian genomes to illuminate the evolution of archosaurs and amniotes.</title>
        <authorList>
            <person name="St John J.A."/>
            <person name="Braun E.L."/>
            <person name="Isberg S.R."/>
            <person name="Miles L.G."/>
            <person name="Chong A.Y."/>
            <person name="Gongora J."/>
            <person name="Dalzell P."/>
            <person name="Moran C."/>
            <person name="Bed'hom B."/>
            <person name="Abzhanov A."/>
            <person name="Burgess S.C."/>
            <person name="Cooksey A.M."/>
            <person name="Castoe T.A."/>
            <person name="Crawford N.G."/>
            <person name="Densmore L.D."/>
            <person name="Drew J.C."/>
            <person name="Edwards S.V."/>
            <person name="Faircloth B.C."/>
            <person name="Fujita M.K."/>
            <person name="Greenwold M.J."/>
            <person name="Hoffmann F.G."/>
            <person name="Howard J.M."/>
            <person name="Iguchi T."/>
            <person name="Janes D.E."/>
            <person name="Khan S.Y."/>
            <person name="Kohno S."/>
            <person name="de Koning A.J."/>
            <person name="Lance S.L."/>
            <person name="McCarthy F.M."/>
            <person name="McCormack J.E."/>
            <person name="Merchant M.E."/>
            <person name="Peterson D.G."/>
            <person name="Pollock D.D."/>
            <person name="Pourmand N."/>
            <person name="Raney B.J."/>
            <person name="Roessler K.A."/>
            <person name="Sanford J.R."/>
            <person name="Sawyer R.H."/>
            <person name="Schmidt C.J."/>
            <person name="Triplett E.W."/>
            <person name="Tuberville T.D."/>
            <person name="Venegas-Anaya M."/>
            <person name="Howard J.T."/>
            <person name="Jarvis E.D."/>
            <person name="Guillette L.J.Jr."/>
            <person name="Glenn T.C."/>
            <person name="Green R.E."/>
            <person name="Ray D.A."/>
        </authorList>
    </citation>
    <scope>NUCLEOTIDE SEQUENCE [LARGE SCALE GENOMIC DNA]</scope>
    <source>
        <strain evidence="1">KSC_2009_1</strain>
    </source>
</reference>
<dbReference type="EMBL" id="AKHW03004053">
    <property type="protein sequence ID" value="KYO31769.1"/>
    <property type="molecule type" value="Genomic_DNA"/>
</dbReference>
<comment type="caution">
    <text evidence="1">The sequence shown here is derived from an EMBL/GenBank/DDBJ whole genome shotgun (WGS) entry which is preliminary data.</text>
</comment>
<proteinExistence type="predicted"/>
<sequence length="102" mass="11362">MEGDQPDTVAAFIVKENKVWSTSECATGKVEVEQALRLSFLLFVVLGVPAVLEEFPIQENNPVSFQLLFLRTLGEFQFQAIVAMKITLKARNNCNQCNTVPS</sequence>
<dbReference type="AlphaFoldDB" id="A0A151N595"/>
<keyword evidence="2" id="KW-1185">Reference proteome</keyword>
<dbReference type="Proteomes" id="UP000050525">
    <property type="component" value="Unassembled WGS sequence"/>
</dbReference>
<gene>
    <name evidence="1" type="ORF">Y1Q_0022841</name>
</gene>
<accession>A0A151N595</accession>
<organism evidence="1 2">
    <name type="scientific">Alligator mississippiensis</name>
    <name type="common">American alligator</name>
    <dbReference type="NCBI Taxonomy" id="8496"/>
    <lineage>
        <taxon>Eukaryota</taxon>
        <taxon>Metazoa</taxon>
        <taxon>Chordata</taxon>
        <taxon>Craniata</taxon>
        <taxon>Vertebrata</taxon>
        <taxon>Euteleostomi</taxon>
        <taxon>Archelosauria</taxon>
        <taxon>Archosauria</taxon>
        <taxon>Crocodylia</taxon>
        <taxon>Alligatoridae</taxon>
        <taxon>Alligatorinae</taxon>
        <taxon>Alligator</taxon>
    </lineage>
</organism>
<evidence type="ECO:0000313" key="2">
    <source>
        <dbReference type="Proteomes" id="UP000050525"/>
    </source>
</evidence>
<evidence type="ECO:0000313" key="1">
    <source>
        <dbReference type="EMBL" id="KYO31769.1"/>
    </source>
</evidence>
<name>A0A151N595_ALLMI</name>
<protein>
    <submittedName>
        <fullName evidence="1">Uncharacterized protein</fullName>
    </submittedName>
</protein>